<protein>
    <recommendedName>
        <fullName evidence="2">Complex 1 LYR protein domain-containing protein</fullName>
    </recommendedName>
</protein>
<dbReference type="EMBL" id="JWZX01001417">
    <property type="protein sequence ID" value="KOO33807.1"/>
    <property type="molecule type" value="Genomic_DNA"/>
</dbReference>
<name>A0A0M0K5B3_9EUKA</name>
<gene>
    <name evidence="3" type="ORF">Ctob_006956</name>
</gene>
<dbReference type="Pfam" id="PF05347">
    <property type="entry name" value="Complex1_LYR"/>
    <property type="match status" value="1"/>
</dbReference>
<accession>A0A0M0K5B3</accession>
<comment type="caution">
    <text evidence="3">The sequence shown here is derived from an EMBL/GenBank/DDBJ whole genome shotgun (WGS) entry which is preliminary data.</text>
</comment>
<evidence type="ECO:0000313" key="4">
    <source>
        <dbReference type="Proteomes" id="UP000037460"/>
    </source>
</evidence>
<feature type="region of interest" description="Disordered" evidence="1">
    <location>
        <begin position="108"/>
        <end position="127"/>
    </location>
</feature>
<dbReference type="CDD" id="cd20251">
    <property type="entry name" value="Complex1_LYR_SF"/>
    <property type="match status" value="1"/>
</dbReference>
<dbReference type="PANTHER" id="PTHR47579:SF3">
    <property type="entry name" value="COMPLEX 1 LYR PROTEIN DOMAIN-CONTAINING PROTEIN"/>
    <property type="match status" value="1"/>
</dbReference>
<organism evidence="3 4">
    <name type="scientific">Chrysochromulina tobinii</name>
    <dbReference type="NCBI Taxonomy" id="1460289"/>
    <lineage>
        <taxon>Eukaryota</taxon>
        <taxon>Haptista</taxon>
        <taxon>Haptophyta</taxon>
        <taxon>Prymnesiophyceae</taxon>
        <taxon>Prymnesiales</taxon>
        <taxon>Chrysochromulinaceae</taxon>
        <taxon>Chrysochromulina</taxon>
    </lineage>
</organism>
<evidence type="ECO:0000313" key="3">
    <source>
        <dbReference type="EMBL" id="KOO33807.1"/>
    </source>
</evidence>
<sequence length="127" mass="13938">MKTVAAVARSLVLSPPRSARPLCTRSAVGPGGLGAVAKPTDIPTLKLYRDCMRLTYHIAAASAKGDAMRQMIRSQFRAQIHVEDPKEIDRLKMLAIIGLQNYVIHEQTTKAVDKRRRGAKPSETKSS</sequence>
<dbReference type="PANTHER" id="PTHR47579">
    <property type="entry name" value="COMPLEX 1 LYR PROTEIN"/>
    <property type="match status" value="1"/>
</dbReference>
<evidence type="ECO:0000256" key="1">
    <source>
        <dbReference type="SAM" id="MobiDB-lite"/>
    </source>
</evidence>
<dbReference type="AlphaFoldDB" id="A0A0M0K5B3"/>
<dbReference type="InterPro" id="IPR008011">
    <property type="entry name" value="Complex1_LYR_dom"/>
</dbReference>
<proteinExistence type="predicted"/>
<reference evidence="4" key="1">
    <citation type="journal article" date="2015" name="PLoS Genet.">
        <title>Genome Sequence and Transcriptome Analyses of Chrysochromulina tobin: Metabolic Tools for Enhanced Algal Fitness in the Prominent Order Prymnesiales (Haptophyceae).</title>
        <authorList>
            <person name="Hovde B.T."/>
            <person name="Deodato C.R."/>
            <person name="Hunsperger H.M."/>
            <person name="Ryken S.A."/>
            <person name="Yost W."/>
            <person name="Jha R.K."/>
            <person name="Patterson J."/>
            <person name="Monnat R.J. Jr."/>
            <person name="Barlow S.B."/>
            <person name="Starkenburg S.R."/>
            <person name="Cattolico R.A."/>
        </authorList>
    </citation>
    <scope>NUCLEOTIDE SEQUENCE</scope>
    <source>
        <strain evidence="4">CCMP291</strain>
    </source>
</reference>
<keyword evidence="4" id="KW-1185">Reference proteome</keyword>
<dbReference type="OrthoDB" id="190541at2759"/>
<feature type="domain" description="Complex 1 LYR protein" evidence="2">
    <location>
        <begin position="44"/>
        <end position="91"/>
    </location>
</feature>
<evidence type="ECO:0000259" key="2">
    <source>
        <dbReference type="Pfam" id="PF05347"/>
    </source>
</evidence>
<dbReference type="Proteomes" id="UP000037460">
    <property type="component" value="Unassembled WGS sequence"/>
</dbReference>